<feature type="chain" id="PRO_5039104805" evidence="2">
    <location>
        <begin position="22"/>
        <end position="537"/>
    </location>
</feature>
<sequence>MRSKKLAALTLTFAMVLTTLAGCSQKKAQSGVLPELDGRYEVNAEVPAYQLDKTEDNKLTWYVNADWWNTDWGNDTVTKKVKEDLNLNIEFLTGDDTKLNTYFAGEELPDIITIFSSSSSIATSANQWAYSLNELADKYDPYFYKVAKEDTLNWFKLSDGKTYGYPGYSNSQEDYDDGSLNASTAFVIRKDIYEALGKPSMGTPEEFLDVLSRIKEQFPDVIPFGSNAMTTDEGSLGRDLQNFLGVPIENEDGSFYDRQMDDDYLTWIKTLNQAYRNGCISDDNFSDDGTAHEEKVKIGKYGCIFIGGTPQRSGPLQTWYGTNPEAAYIAIDGPRSIKGNAPTLAQAGLSGWPVTYISKNCSDPIKAIELFTYLLTDEAGILTTYGVEGETYEFNSDGKIVLLPEVEEMRNTENDKFKKVYRLGEFCLFGHDRYKAYGADVTPAMEQLNEWGEGKLKTQFVIENINPEEGTAEARSLSAINTKWATTLVSLIRSQDDAQFDAVLEEYKAFREQNNWNEIVKIYNEKMDINREKLGYK</sequence>
<dbReference type="OrthoDB" id="353914at2"/>
<gene>
    <name evidence="3" type="ORF">DWY69_11815</name>
</gene>
<reference evidence="3 4" key="1">
    <citation type="submission" date="2018-08" db="EMBL/GenBank/DDBJ databases">
        <title>A genome reference for cultivated species of the human gut microbiota.</title>
        <authorList>
            <person name="Zou Y."/>
            <person name="Xue W."/>
            <person name="Luo G."/>
        </authorList>
    </citation>
    <scope>NUCLEOTIDE SEQUENCE [LARGE SCALE GENOMIC DNA]</scope>
    <source>
        <strain evidence="3 4">AF26-4BH</strain>
    </source>
</reference>
<dbReference type="PROSITE" id="PS51257">
    <property type="entry name" value="PROKAR_LIPOPROTEIN"/>
    <property type="match status" value="1"/>
</dbReference>
<evidence type="ECO:0000256" key="2">
    <source>
        <dbReference type="SAM" id="SignalP"/>
    </source>
</evidence>
<feature type="signal peptide" evidence="2">
    <location>
        <begin position="1"/>
        <end position="21"/>
    </location>
</feature>
<dbReference type="PANTHER" id="PTHR43649">
    <property type="entry name" value="ARABINOSE-BINDING PROTEIN-RELATED"/>
    <property type="match status" value="1"/>
</dbReference>
<dbReference type="SUPFAM" id="SSF53850">
    <property type="entry name" value="Periplasmic binding protein-like II"/>
    <property type="match status" value="1"/>
</dbReference>
<name>A0A3E3IXA0_9FIRM</name>
<comment type="caution">
    <text evidence="3">The sequence shown here is derived from an EMBL/GenBank/DDBJ whole genome shotgun (WGS) entry which is preliminary data.</text>
</comment>
<organism evidence="3 4">
    <name type="scientific">Eisenbergiella massiliensis</name>
    <dbReference type="NCBI Taxonomy" id="1720294"/>
    <lineage>
        <taxon>Bacteria</taxon>
        <taxon>Bacillati</taxon>
        <taxon>Bacillota</taxon>
        <taxon>Clostridia</taxon>
        <taxon>Lachnospirales</taxon>
        <taxon>Lachnospiraceae</taxon>
        <taxon>Eisenbergiella</taxon>
    </lineage>
</organism>
<protein>
    <submittedName>
        <fullName evidence="3">Sugar ABC transporter substrate-binding protein</fullName>
    </submittedName>
</protein>
<dbReference type="PANTHER" id="PTHR43649:SF33">
    <property type="entry name" value="POLYGALACTURONAN_RHAMNOGALACTURONAN-BINDING PROTEIN YTCQ"/>
    <property type="match status" value="1"/>
</dbReference>
<dbReference type="Proteomes" id="UP000261166">
    <property type="component" value="Unassembled WGS sequence"/>
</dbReference>
<dbReference type="Gene3D" id="3.40.190.10">
    <property type="entry name" value="Periplasmic binding protein-like II"/>
    <property type="match status" value="2"/>
</dbReference>
<dbReference type="InterPro" id="IPR050490">
    <property type="entry name" value="Bact_solute-bd_prot1"/>
</dbReference>
<dbReference type="RefSeq" id="WP_025487987.1">
    <property type="nucleotide sequence ID" value="NZ_QVLU01000009.1"/>
</dbReference>
<keyword evidence="1 2" id="KW-0732">Signal</keyword>
<dbReference type="EMBL" id="QVLU01000009">
    <property type="protein sequence ID" value="RGE71719.1"/>
    <property type="molecule type" value="Genomic_DNA"/>
</dbReference>
<dbReference type="AlphaFoldDB" id="A0A3E3IXA0"/>
<evidence type="ECO:0000313" key="4">
    <source>
        <dbReference type="Proteomes" id="UP000261166"/>
    </source>
</evidence>
<accession>A0A3E3IXA0</accession>
<evidence type="ECO:0000256" key="1">
    <source>
        <dbReference type="ARBA" id="ARBA00022729"/>
    </source>
</evidence>
<proteinExistence type="predicted"/>
<evidence type="ECO:0000313" key="3">
    <source>
        <dbReference type="EMBL" id="RGE71719.1"/>
    </source>
</evidence>